<dbReference type="GO" id="GO:0045259">
    <property type="term" value="C:proton-transporting ATP synthase complex"/>
    <property type="evidence" value="ECO:0007669"/>
    <property type="project" value="UniProtKB-KW"/>
</dbReference>
<dbReference type="Gene3D" id="1.10.520.20">
    <property type="entry name" value="N-terminal domain of the delta subunit of the F1F0-ATP synthase"/>
    <property type="match status" value="1"/>
</dbReference>
<dbReference type="GO" id="GO:0046933">
    <property type="term" value="F:proton-transporting ATP synthase activity, rotational mechanism"/>
    <property type="evidence" value="ECO:0007669"/>
    <property type="project" value="UniProtKB-UniRule"/>
</dbReference>
<keyword evidence="5 7" id="KW-0472">Membrane</keyword>
<proteinExistence type="inferred from homology"/>
<accession>A0A5Q2MHI2</accession>
<comment type="similarity">
    <text evidence="7">Belongs to the ATPase delta chain family.</text>
</comment>
<dbReference type="KEGG" id="aef:GEV26_12485"/>
<dbReference type="PRINTS" id="PR00125">
    <property type="entry name" value="ATPASEDELTA"/>
</dbReference>
<dbReference type="Proteomes" id="UP000392064">
    <property type="component" value="Chromosome"/>
</dbReference>
<evidence type="ECO:0000256" key="2">
    <source>
        <dbReference type="ARBA" id="ARBA00022448"/>
    </source>
</evidence>
<dbReference type="NCBIfam" id="TIGR01145">
    <property type="entry name" value="ATP_synt_delta"/>
    <property type="match status" value="1"/>
</dbReference>
<evidence type="ECO:0000256" key="5">
    <source>
        <dbReference type="ARBA" id="ARBA00023136"/>
    </source>
</evidence>
<comment type="function">
    <text evidence="7">This protein is part of the stalk that links CF(0) to CF(1). It either transmits conformational changes from CF(0) to CF(1) or is implicated in proton conduction.</text>
</comment>
<evidence type="ECO:0000256" key="3">
    <source>
        <dbReference type="ARBA" id="ARBA00022781"/>
    </source>
</evidence>
<keyword evidence="7" id="KW-1003">Cell membrane</keyword>
<evidence type="ECO:0000256" key="7">
    <source>
        <dbReference type="HAMAP-Rule" id="MF_01416"/>
    </source>
</evidence>
<reference evidence="8 9" key="1">
    <citation type="submission" date="2019-11" db="EMBL/GenBank/DDBJ databases">
        <authorList>
            <person name="Li J."/>
        </authorList>
    </citation>
    <scope>NUCLEOTIDE SEQUENCE [LARGE SCALE GENOMIC DNA]</scope>
    <source>
        <strain evidence="8 9">MF47</strain>
    </source>
</reference>
<evidence type="ECO:0000256" key="4">
    <source>
        <dbReference type="ARBA" id="ARBA00023065"/>
    </source>
</evidence>
<keyword evidence="2 7" id="KW-0813">Transport</keyword>
<evidence type="ECO:0000256" key="6">
    <source>
        <dbReference type="ARBA" id="ARBA00023310"/>
    </source>
</evidence>
<organism evidence="8 9">
    <name type="scientific">Aeromicrobium yanjiei</name>
    <dbReference type="NCBI Taxonomy" id="2662028"/>
    <lineage>
        <taxon>Bacteria</taxon>
        <taxon>Bacillati</taxon>
        <taxon>Actinomycetota</taxon>
        <taxon>Actinomycetes</taxon>
        <taxon>Propionibacteriales</taxon>
        <taxon>Nocardioidaceae</taxon>
        <taxon>Aeromicrobium</taxon>
    </lineage>
</organism>
<sequence length="266" mass="27288">MRGISAKSLDEVLAAVGAVTSGLGDLGGELFGVVAVLDQNPVLRRVLTDPSTESPARAGLAQQVFGPRVSPDAARIVEIAATGRWASGRDMSDGLELAGVTALVAAADAAGELSAVETELFEVGRLVRSDAELRQTVSDRALPVAAKTQLLVDLLGDKVTGTTLALTSQAVAARTGSFERALAAFAETAAARGNRLLAEVRVATALDAGEEERLAAALAAKYGRDIHLNIVIDPAVIGGITVSVAGEVVDGSMSTRLEIARRRLAG</sequence>
<dbReference type="PANTHER" id="PTHR11910">
    <property type="entry name" value="ATP SYNTHASE DELTA CHAIN"/>
    <property type="match status" value="1"/>
</dbReference>
<keyword evidence="9" id="KW-1185">Reference proteome</keyword>
<dbReference type="NCBIfam" id="NF009967">
    <property type="entry name" value="PRK13430.1"/>
    <property type="match status" value="1"/>
</dbReference>
<keyword evidence="4 7" id="KW-0406">Ion transport</keyword>
<dbReference type="Pfam" id="PF00213">
    <property type="entry name" value="OSCP"/>
    <property type="match status" value="1"/>
</dbReference>
<keyword evidence="7" id="KW-0139">CF(1)</keyword>
<dbReference type="InterPro" id="IPR000711">
    <property type="entry name" value="ATPase_OSCP/dsu"/>
</dbReference>
<dbReference type="EMBL" id="CP045737">
    <property type="protein sequence ID" value="QGG42118.1"/>
    <property type="molecule type" value="Genomic_DNA"/>
</dbReference>
<evidence type="ECO:0000256" key="1">
    <source>
        <dbReference type="ARBA" id="ARBA00004370"/>
    </source>
</evidence>
<dbReference type="GO" id="GO:0005886">
    <property type="term" value="C:plasma membrane"/>
    <property type="evidence" value="ECO:0007669"/>
    <property type="project" value="UniProtKB-SubCell"/>
</dbReference>
<comment type="subcellular location">
    <subcellularLocation>
        <location evidence="7">Cell membrane</location>
        <topology evidence="7">Peripheral membrane protein</topology>
    </subcellularLocation>
    <subcellularLocation>
        <location evidence="1">Membrane</location>
    </subcellularLocation>
</comment>
<keyword evidence="6 7" id="KW-0066">ATP synthesis</keyword>
<comment type="function">
    <text evidence="7">F(1)F(0) ATP synthase produces ATP from ADP in the presence of a proton or sodium gradient. F-type ATPases consist of two structural domains, F(1) containing the extramembraneous catalytic core and F(0) containing the membrane proton channel, linked together by a central stalk and a peripheral stalk. During catalysis, ATP synthesis in the catalytic domain of F(1) is coupled via a rotary mechanism of the central stalk subunits to proton translocation.</text>
</comment>
<gene>
    <name evidence="7" type="primary">atpH</name>
    <name evidence="8" type="ORF">GEV26_12485</name>
</gene>
<dbReference type="InterPro" id="IPR026015">
    <property type="entry name" value="ATP_synth_OSCP/delta_N_sf"/>
</dbReference>
<dbReference type="RefSeq" id="WP_153653490.1">
    <property type="nucleotide sequence ID" value="NZ_CP045737.1"/>
</dbReference>
<evidence type="ECO:0000313" key="8">
    <source>
        <dbReference type="EMBL" id="QGG42118.1"/>
    </source>
</evidence>
<evidence type="ECO:0000313" key="9">
    <source>
        <dbReference type="Proteomes" id="UP000392064"/>
    </source>
</evidence>
<dbReference type="AlphaFoldDB" id="A0A5Q2MHI2"/>
<keyword evidence="3 7" id="KW-0375">Hydrogen ion transport</keyword>
<protein>
    <recommendedName>
        <fullName evidence="7">ATP synthase subunit delta</fullName>
    </recommendedName>
    <alternativeName>
        <fullName evidence="7">ATP synthase F(1) sector subunit delta</fullName>
    </alternativeName>
    <alternativeName>
        <fullName evidence="7">F-type ATPase subunit delta</fullName>
        <shortName evidence="7">F-ATPase subunit delta</shortName>
    </alternativeName>
</protein>
<dbReference type="HAMAP" id="MF_01416">
    <property type="entry name" value="ATP_synth_delta_bact"/>
    <property type="match status" value="1"/>
</dbReference>
<name>A0A5Q2MHI2_9ACTN</name>